<sequence length="602" mass="69237">MQCQMCDDGKAIVSKCVDCDSTMCFECSTYHSKHKIFKTHVTEKIESTNTETLEKIILDEEVCDLHKRELTLFCESCNCAICDECATQNHKSHKFCRITFQAQKRRDFLRLGIDALKSKITEIDGTIEMSKDDENSYNKFCTEGKEEIQVHAKRSKEIVCDIMDVLAKSNIQRIDEIQKKDINSITNFQDELVTKKQSLQYILKSTEDAVNLSRDGKLFNKYTFLYQTLRNDVLHSCDSPEVFAPQYCSGNPIEHKYVAKCFGLVQRRKTPIKSRTSEFHIYSLPLICEAKEMTKVYSSTLNNPRSLIGFYDNQTWIQLPNTIHLYSSNGSVIKKHNAITEDEQVLLATKDEFWIKAKELIKKIKIGNRNEAEDIMRFPAFESCTCNILKNNCVVAYSFRNKCFYEIKLDGHISPIKKEISMKIIPVEEKLADLIPIRPVKIIETRSNYIMLTSKDKVITLDRNFKICNVYAEKNSNFRGICEDAYGNVFVTDYSLGRICLFTSYGDFARTVLTKDVSYPTDITRDHVVHVGGSNYDNRGGGVNYLCFPNDPDNGQHHPYRNIQVYGSEYRLSSSMKPSGWYQYMANMALSQHGSAMFCLLQ</sequence>
<keyword evidence="1" id="KW-0862">Zinc</keyword>
<dbReference type="SMART" id="SM00336">
    <property type="entry name" value="BBOX"/>
    <property type="match status" value="2"/>
</dbReference>
<dbReference type="GO" id="GO:0008270">
    <property type="term" value="F:zinc ion binding"/>
    <property type="evidence" value="ECO:0007669"/>
    <property type="project" value="UniProtKB-KW"/>
</dbReference>
<reference evidence="3" key="1">
    <citation type="submission" date="2018-11" db="EMBL/GenBank/DDBJ databases">
        <authorList>
            <person name="Alioto T."/>
            <person name="Alioto T."/>
        </authorList>
    </citation>
    <scope>NUCLEOTIDE SEQUENCE</scope>
</reference>
<keyword evidence="1" id="KW-0479">Metal-binding</keyword>
<gene>
    <name evidence="3" type="ORF">MGAL_10B057860</name>
</gene>
<dbReference type="OrthoDB" id="6166562at2759"/>
<dbReference type="SUPFAM" id="SSF101898">
    <property type="entry name" value="NHL repeat"/>
    <property type="match status" value="1"/>
</dbReference>
<keyword evidence="4" id="KW-1185">Reference proteome</keyword>
<dbReference type="EMBL" id="UYJE01006178">
    <property type="protein sequence ID" value="VDI43694.1"/>
    <property type="molecule type" value="Genomic_DNA"/>
</dbReference>
<evidence type="ECO:0000313" key="4">
    <source>
        <dbReference type="Proteomes" id="UP000596742"/>
    </source>
</evidence>
<proteinExistence type="predicted"/>
<dbReference type="Proteomes" id="UP000596742">
    <property type="component" value="Unassembled WGS sequence"/>
</dbReference>
<dbReference type="SUPFAM" id="SSF57845">
    <property type="entry name" value="B-box zinc-binding domain"/>
    <property type="match status" value="1"/>
</dbReference>
<dbReference type="Pfam" id="PF00643">
    <property type="entry name" value="zf-B_box"/>
    <property type="match status" value="1"/>
</dbReference>
<dbReference type="InterPro" id="IPR011042">
    <property type="entry name" value="6-blade_b-propeller_TolB-like"/>
</dbReference>
<dbReference type="PANTHER" id="PTHR25462:SF296">
    <property type="entry name" value="MEIOTIC P26, ISOFORM F"/>
    <property type="match status" value="1"/>
</dbReference>
<dbReference type="PROSITE" id="PS50119">
    <property type="entry name" value="ZF_BBOX"/>
    <property type="match status" value="1"/>
</dbReference>
<evidence type="ECO:0000259" key="2">
    <source>
        <dbReference type="PROSITE" id="PS50119"/>
    </source>
</evidence>
<dbReference type="Gene3D" id="3.30.160.60">
    <property type="entry name" value="Classic Zinc Finger"/>
    <property type="match status" value="1"/>
</dbReference>
<dbReference type="InterPro" id="IPR000315">
    <property type="entry name" value="Znf_B-box"/>
</dbReference>
<evidence type="ECO:0000256" key="1">
    <source>
        <dbReference type="PROSITE-ProRule" id="PRU00024"/>
    </source>
</evidence>
<protein>
    <recommendedName>
        <fullName evidence="2">B box-type domain-containing protein</fullName>
    </recommendedName>
</protein>
<dbReference type="PANTHER" id="PTHR25462">
    <property type="entry name" value="BONUS, ISOFORM C-RELATED"/>
    <property type="match status" value="1"/>
</dbReference>
<organism evidence="3 4">
    <name type="scientific">Mytilus galloprovincialis</name>
    <name type="common">Mediterranean mussel</name>
    <dbReference type="NCBI Taxonomy" id="29158"/>
    <lineage>
        <taxon>Eukaryota</taxon>
        <taxon>Metazoa</taxon>
        <taxon>Spiralia</taxon>
        <taxon>Lophotrochozoa</taxon>
        <taxon>Mollusca</taxon>
        <taxon>Bivalvia</taxon>
        <taxon>Autobranchia</taxon>
        <taxon>Pteriomorphia</taxon>
        <taxon>Mytilida</taxon>
        <taxon>Mytiloidea</taxon>
        <taxon>Mytilidae</taxon>
        <taxon>Mytilinae</taxon>
        <taxon>Mytilus</taxon>
    </lineage>
</organism>
<name>A0A8B6F628_MYTGA</name>
<feature type="domain" description="B box-type" evidence="2">
    <location>
        <begin position="58"/>
        <end position="98"/>
    </location>
</feature>
<dbReference type="CDD" id="cd19756">
    <property type="entry name" value="Bbox2"/>
    <property type="match status" value="1"/>
</dbReference>
<dbReference type="CDD" id="cd19757">
    <property type="entry name" value="Bbox1"/>
    <property type="match status" value="1"/>
</dbReference>
<accession>A0A8B6F628</accession>
<keyword evidence="1" id="KW-0863">Zinc-finger</keyword>
<dbReference type="AlphaFoldDB" id="A0A8B6F628"/>
<evidence type="ECO:0000313" key="3">
    <source>
        <dbReference type="EMBL" id="VDI43694.1"/>
    </source>
</evidence>
<dbReference type="Gene3D" id="2.120.10.30">
    <property type="entry name" value="TolB, C-terminal domain"/>
    <property type="match status" value="1"/>
</dbReference>
<dbReference type="InterPro" id="IPR047153">
    <property type="entry name" value="TRIM45/56/19-like"/>
</dbReference>
<comment type="caution">
    <text evidence="3">The sequence shown here is derived from an EMBL/GenBank/DDBJ whole genome shotgun (WGS) entry which is preliminary data.</text>
</comment>